<sequence>MAHQSQGGENRLQGNSIGIAHIVFFVVAAAAPMTAVVGATPPAFAFGNGAGVPGSFILSGLLYLLFSVGFTAMSRHVKGAGAFYAYISRGLGPIVGIGGAFMALLAYFAVQIGIYALFGVFMAGTMEGLGIAAPWWVWAPLALIVVVLFGRRNIAISGRILGACMLAELAILLVLDIAIVVHGGAEGLSFAGFEPAQVFAPGLGATLVFVLGSYVGFEATAIFGEEARQPERTIPRATYVAVVLITLFYAFSTWAIVQFYGPSTVQQTAAASLDGFYFAAAETLLGPWAVGLMNILLLTSLFACLLSFHNTLNRYFYTLGKEGLAWAALGAVHLRHGSPHVAGVVQAVLVALILLGFALSGADAYTVVFSWMSALTVLAILAVQALVSVAVIAFFRSAPGARPSFTTTIAPALATIGLSGAFVLVCSNLPMLTGSDSRLVMALPVLVIGIGLLGGAIALWLRAARPVLFARLGRTFE</sequence>
<feature type="transmembrane region" description="Helical" evidence="5">
    <location>
        <begin position="439"/>
        <end position="461"/>
    </location>
</feature>
<keyword evidence="8" id="KW-1185">Reference proteome</keyword>
<evidence type="ECO:0000313" key="7">
    <source>
        <dbReference type="EMBL" id="KFI26882.1"/>
    </source>
</evidence>
<evidence type="ECO:0000256" key="3">
    <source>
        <dbReference type="ARBA" id="ARBA00022989"/>
    </source>
</evidence>
<dbReference type="EMBL" id="JFZB01000012">
    <property type="protein sequence ID" value="KFI26882.1"/>
    <property type="molecule type" value="Genomic_DNA"/>
</dbReference>
<dbReference type="GO" id="GO:0016020">
    <property type="term" value="C:membrane"/>
    <property type="evidence" value="ECO:0007669"/>
    <property type="project" value="UniProtKB-SubCell"/>
</dbReference>
<evidence type="ECO:0000256" key="1">
    <source>
        <dbReference type="ARBA" id="ARBA00004141"/>
    </source>
</evidence>
<dbReference type="PIRSF" id="PIRSF006060">
    <property type="entry name" value="AA_transporter"/>
    <property type="match status" value="1"/>
</dbReference>
<feature type="transmembrane region" description="Helical" evidence="5">
    <location>
        <begin position="51"/>
        <end position="73"/>
    </location>
</feature>
<feature type="transmembrane region" description="Helical" evidence="5">
    <location>
        <begin position="94"/>
        <end position="123"/>
    </location>
</feature>
<feature type="transmembrane region" description="Helical" evidence="5">
    <location>
        <begin position="341"/>
        <end position="362"/>
    </location>
</feature>
<accession>A0A086XXY2</accession>
<evidence type="ECO:0000256" key="4">
    <source>
        <dbReference type="ARBA" id="ARBA00023136"/>
    </source>
</evidence>
<evidence type="ECO:0000256" key="2">
    <source>
        <dbReference type="ARBA" id="ARBA00022692"/>
    </source>
</evidence>
<protein>
    <submittedName>
        <fullName evidence="7">Amino acid permease</fullName>
    </submittedName>
</protein>
<comment type="subcellular location">
    <subcellularLocation>
        <location evidence="1">Membrane</location>
        <topology evidence="1">Multi-pass membrane protein</topology>
    </subcellularLocation>
</comment>
<organism evidence="7 8">
    <name type="scientific">Paenirhodobacter enshiensis</name>
    <dbReference type="NCBI Taxonomy" id="1105367"/>
    <lineage>
        <taxon>Bacteria</taxon>
        <taxon>Pseudomonadati</taxon>
        <taxon>Pseudomonadota</taxon>
        <taxon>Alphaproteobacteria</taxon>
        <taxon>Rhodobacterales</taxon>
        <taxon>Rhodobacter group</taxon>
        <taxon>Paenirhodobacter</taxon>
    </lineage>
</organism>
<feature type="transmembrane region" description="Helical" evidence="5">
    <location>
        <begin position="161"/>
        <end position="184"/>
    </location>
</feature>
<feature type="transmembrane region" description="Helical" evidence="5">
    <location>
        <begin position="12"/>
        <end position="31"/>
    </location>
</feature>
<dbReference type="STRING" id="1105367.CG50_01055"/>
<feature type="transmembrane region" description="Helical" evidence="5">
    <location>
        <begin position="196"/>
        <end position="217"/>
    </location>
</feature>
<proteinExistence type="predicted"/>
<dbReference type="AlphaFoldDB" id="A0A086XXY2"/>
<feature type="transmembrane region" description="Helical" evidence="5">
    <location>
        <begin position="368"/>
        <end position="395"/>
    </location>
</feature>
<evidence type="ECO:0000259" key="6">
    <source>
        <dbReference type="Pfam" id="PF00324"/>
    </source>
</evidence>
<feature type="transmembrane region" description="Helical" evidence="5">
    <location>
        <begin position="407"/>
        <end position="433"/>
    </location>
</feature>
<evidence type="ECO:0000256" key="5">
    <source>
        <dbReference type="SAM" id="Phobius"/>
    </source>
</evidence>
<evidence type="ECO:0000313" key="8">
    <source>
        <dbReference type="Proteomes" id="UP000028824"/>
    </source>
</evidence>
<dbReference type="Pfam" id="PF00324">
    <property type="entry name" value="AA_permease"/>
    <property type="match status" value="1"/>
</dbReference>
<dbReference type="InterPro" id="IPR004841">
    <property type="entry name" value="AA-permease/SLC12A_dom"/>
</dbReference>
<name>A0A086XXY2_9RHOB</name>
<dbReference type="Gene3D" id="1.20.1740.10">
    <property type="entry name" value="Amino acid/polyamine transporter I"/>
    <property type="match status" value="1"/>
</dbReference>
<feature type="domain" description="Amino acid permease/ SLC12A" evidence="6">
    <location>
        <begin position="21"/>
        <end position="398"/>
    </location>
</feature>
<feature type="transmembrane region" description="Helical" evidence="5">
    <location>
        <begin position="288"/>
        <end position="308"/>
    </location>
</feature>
<dbReference type="RefSeq" id="WP_036637109.1">
    <property type="nucleotide sequence ID" value="NZ_JFZB01000012.1"/>
</dbReference>
<dbReference type="eggNOG" id="COG0531">
    <property type="taxonomic scope" value="Bacteria"/>
</dbReference>
<dbReference type="OrthoDB" id="9804700at2"/>
<dbReference type="GO" id="GO:0055085">
    <property type="term" value="P:transmembrane transport"/>
    <property type="evidence" value="ECO:0007669"/>
    <property type="project" value="InterPro"/>
</dbReference>
<gene>
    <name evidence="7" type="ORF">CG50_01055</name>
</gene>
<dbReference type="InterPro" id="IPR050367">
    <property type="entry name" value="APC_superfamily"/>
</dbReference>
<dbReference type="PANTHER" id="PTHR42770">
    <property type="entry name" value="AMINO ACID TRANSPORTER-RELATED"/>
    <property type="match status" value="1"/>
</dbReference>
<dbReference type="PANTHER" id="PTHR42770:SF16">
    <property type="entry name" value="AMINO ACID PERMEASE"/>
    <property type="match status" value="1"/>
</dbReference>
<reference evidence="7 8" key="1">
    <citation type="submission" date="2014-03" db="EMBL/GenBank/DDBJ databases">
        <title>Genome of Paenirhodobacter enshiensis DW2-9.</title>
        <authorList>
            <person name="Wang D."/>
            <person name="Wang G."/>
        </authorList>
    </citation>
    <scope>NUCLEOTIDE SEQUENCE [LARGE SCALE GENOMIC DNA]</scope>
    <source>
        <strain evidence="7 8">DW2-9</strain>
    </source>
</reference>
<feature type="transmembrane region" description="Helical" evidence="5">
    <location>
        <begin position="237"/>
        <end position="257"/>
    </location>
</feature>
<keyword evidence="3 5" id="KW-1133">Transmembrane helix</keyword>
<keyword evidence="4 5" id="KW-0472">Membrane</keyword>
<dbReference type="Proteomes" id="UP000028824">
    <property type="component" value="Unassembled WGS sequence"/>
</dbReference>
<keyword evidence="2 5" id="KW-0812">Transmembrane</keyword>
<comment type="caution">
    <text evidence="7">The sequence shown here is derived from an EMBL/GenBank/DDBJ whole genome shotgun (WGS) entry which is preliminary data.</text>
</comment>
<feature type="transmembrane region" description="Helical" evidence="5">
    <location>
        <begin position="129"/>
        <end position="149"/>
    </location>
</feature>